<protein>
    <submittedName>
        <fullName evidence="1">Uncharacterized protein</fullName>
    </submittedName>
</protein>
<reference evidence="1" key="1">
    <citation type="submission" date="2021-11" db="EMBL/GenBank/DDBJ databases">
        <title>Study of the species diversity of bacterial strains isolated from a unique natural object - Shulgan-Tash cave (Bashkiria).</title>
        <authorList>
            <person name="Sazanova A.L."/>
            <person name="Chirak E.R."/>
            <person name="Safronova V.I."/>
        </authorList>
    </citation>
    <scope>NUCLEOTIDE SEQUENCE</scope>
    <source>
        <strain evidence="1">P1</strain>
    </source>
</reference>
<evidence type="ECO:0000313" key="1">
    <source>
        <dbReference type="EMBL" id="UUZ44272.1"/>
    </source>
</evidence>
<dbReference type="Proteomes" id="UP001059663">
    <property type="component" value="Chromosome"/>
</dbReference>
<evidence type="ECO:0000313" key="2">
    <source>
        <dbReference type="Proteomes" id="UP001059663"/>
    </source>
</evidence>
<accession>A0AC61U2N4</accession>
<gene>
    <name evidence="1" type="ORF">LP422_17540</name>
</gene>
<name>A0AC61U2N4_9MICO</name>
<organism evidence="1 2">
    <name type="scientific">Janibacter limosus</name>
    <dbReference type="NCBI Taxonomy" id="53458"/>
    <lineage>
        <taxon>Bacteria</taxon>
        <taxon>Bacillati</taxon>
        <taxon>Actinomycetota</taxon>
        <taxon>Actinomycetes</taxon>
        <taxon>Micrococcales</taxon>
        <taxon>Intrasporangiaceae</taxon>
        <taxon>Janibacter</taxon>
    </lineage>
</organism>
<proteinExistence type="predicted"/>
<sequence>MIFGPLTRAGLLIISILPLAHSGADGAIFAVPLLIVAGWLGWKVPFTEAEFRGNRRLEAAQFWVLVSVVTLIFWPSLVVALLLARPVAKRLNGPAYATVDDSPEK</sequence>
<dbReference type="EMBL" id="CP087977">
    <property type="protein sequence ID" value="UUZ44272.1"/>
    <property type="molecule type" value="Genomic_DNA"/>
</dbReference>